<evidence type="ECO:0000313" key="14">
    <source>
        <dbReference type="Proteomes" id="UP000799766"/>
    </source>
</evidence>
<feature type="transmembrane region" description="Helical" evidence="11">
    <location>
        <begin position="372"/>
        <end position="394"/>
    </location>
</feature>
<feature type="transmembrane region" description="Helical" evidence="11">
    <location>
        <begin position="1182"/>
        <end position="1204"/>
    </location>
</feature>
<evidence type="ECO:0000256" key="11">
    <source>
        <dbReference type="SAM" id="Phobius"/>
    </source>
</evidence>
<dbReference type="GO" id="GO:0140359">
    <property type="term" value="F:ABC-type transporter activity"/>
    <property type="evidence" value="ECO:0007669"/>
    <property type="project" value="InterPro"/>
</dbReference>
<keyword evidence="8 11" id="KW-1133">Transmembrane helix</keyword>
<dbReference type="PROSITE" id="PS50893">
    <property type="entry name" value="ABC_TRANSPORTER_2"/>
    <property type="match status" value="2"/>
</dbReference>
<dbReference type="InterPro" id="IPR003439">
    <property type="entry name" value="ABC_transporter-like_ATP-bd"/>
</dbReference>
<keyword evidence="4 11" id="KW-0812">Transmembrane</keyword>
<dbReference type="SMART" id="SM00382">
    <property type="entry name" value="AAA"/>
    <property type="match status" value="2"/>
</dbReference>
<keyword evidence="5" id="KW-0677">Repeat</keyword>
<organism evidence="13 14">
    <name type="scientific">Lineolata rhizophorae</name>
    <dbReference type="NCBI Taxonomy" id="578093"/>
    <lineage>
        <taxon>Eukaryota</taxon>
        <taxon>Fungi</taxon>
        <taxon>Dikarya</taxon>
        <taxon>Ascomycota</taxon>
        <taxon>Pezizomycotina</taxon>
        <taxon>Dothideomycetes</taxon>
        <taxon>Dothideomycetes incertae sedis</taxon>
        <taxon>Lineolatales</taxon>
        <taxon>Lineolataceae</taxon>
        <taxon>Lineolata</taxon>
    </lineage>
</organism>
<evidence type="ECO:0000256" key="7">
    <source>
        <dbReference type="ARBA" id="ARBA00022840"/>
    </source>
</evidence>
<keyword evidence="9 11" id="KW-0472">Membrane</keyword>
<dbReference type="Pfam" id="PF12698">
    <property type="entry name" value="ABC2_membrane_3"/>
    <property type="match status" value="1"/>
</dbReference>
<evidence type="ECO:0000256" key="1">
    <source>
        <dbReference type="ARBA" id="ARBA00004141"/>
    </source>
</evidence>
<sequence length="1653" mass="180244">MAARATMRRIASQTWTLTKKNLLIVFVRHWLSTLIRAFFGPVIFMFFMSYSKNFFIPPATYGFGSPTGLRSFQDALGSATGGRDTVAFVNNGFTGGQISGVIDTVADTVRAAGKRVEIVESDNDLLTTCRSSLRGVSTCFGAANFHSSPEEGPGDLWNYTLRSDGSFGENVFVDETDNDQEIYILPFQHAIDAAIASAEGTQLPDDVDEYIYTDQTQEERDDAIQRAYMNSIIDIVGVAFFIGMVGVVYQLTGHMALERELGISQLIEAMTPNQHRWHTQLARLLASHLAFDIVYLPGWIIMSLFVARLVYPSSSVAILIFFHILAGLSLSSWSILGAALFKRAQLSGITITIASLILAIISQVAGPSNSGAAAILALLFPPMNYTLFILYLAYWEHENRAGNLIEGAPGAPFQLPGIALWIFLIIQTLVFPVLGAFVERGLYGTASRARKINFEDTDSSTAVKLNSFSKMYGPSWWQRNVMRRLGATIKEEVRAVNDLSFSALRGEILVLLGANGSGKSTTLDCVAGLNTVSGGTIEVDGIGGLGYCPQKNVLWDELTVFEHVKIFNSLKSMGTKASKHDLKELISACDLELKIDAASKTLSGGQKRKLQLAVMFTGGSRVCCIDEVSSGLDPLSRRKIWDILIAQRGKRTLLFTTHFLDEADRLSDHITILSKGDLKAEGSAVELKHKFGGGYRVIIYNNLKTKLPEELDMYPKRMLYDHTEYQLADSPTAAVFVKKLEGAGIMEYQVNGPTIEDVFLKLAQEVNENVEEGQAQEGDEEISRKGDSPDGFAPQSSSSAEKKVARSDDEAEEEFQTGRGTTLARQTWILFRKRITILRHNKLPYLAALLVPIITAGLVTFFIRGFEGLSCSPESQASDPRTLSLQRLALFNELEMTVGPPDRVDVEQLARRLQVNTSAFNLVDSFDAFQSSIRNRYANVTPGGFFLGDTPTMAYVGNREIAYSALTQSVFDSVFSDTNIATQYQRFAVPFSPDTGDSLQMILYFGLAMSAYPAFFALYPTTERLRKVRALHYSNGIRAAPLWIAYLCFDFVFVMVISAVAIGIFIGVSDIWYYPGYLFLVFFLYGLASILMVYIVSLFVISQLAAFAFAAGGQASLFGLYMCIVTYVSPDAIDSSLTIAHFVFAVISPAANMMRSLLLTLNEFQILCRDRELASYPGAIKVYGGPILYLIVQAIVFGIFLIWWDSGSVPSFLDFTNRRRTPDPESKHSDIDPAVTAEAQRVIDDPTDPLRVLHVSKAFTKHTLAVDDITFGVPRGDVFALLGPNGAGKSTTISLIRGDLKPSPVPAGSYPAGPDVLVDDTSISRHRAAARAHLGVCPQFDACDTMTVAQHLAFYARARGVRDPKRAAATLARAVGLAAQQKRPAAALSGGNRRKLSLAIALAGNPSVLVLDEPSSGMDAASKRVMWRTLRSARVSAGRALLITTHSMEEADALAHRAGIMAGRMLALGSSEQLRDRHGDRVNVHVVRRDAPRTPPDEMARVRDWVERKVPGAVIEGGMWHGQLRFSVGGSRNSGSGSGDGDVNGDDATTATTAAAAAKAPRRGYGDARMGIAELFALLEASRDEIGSEYYSVSQSTLDQVFLSIVGRHNVEEEDSGAGGKGKAKGKGKGTRSGWRWGAEIKKGLGALTGRAL</sequence>
<dbReference type="GO" id="GO:0005524">
    <property type="term" value="F:ATP binding"/>
    <property type="evidence" value="ECO:0007669"/>
    <property type="project" value="UniProtKB-KW"/>
</dbReference>
<feature type="transmembrane region" description="Helical" evidence="11">
    <location>
        <begin position="318"/>
        <end position="340"/>
    </location>
</feature>
<evidence type="ECO:0000256" key="9">
    <source>
        <dbReference type="ARBA" id="ARBA00023136"/>
    </source>
</evidence>
<reference evidence="13" key="1">
    <citation type="journal article" date="2020" name="Stud. Mycol.">
        <title>101 Dothideomycetes genomes: a test case for predicting lifestyles and emergence of pathogens.</title>
        <authorList>
            <person name="Haridas S."/>
            <person name="Albert R."/>
            <person name="Binder M."/>
            <person name="Bloem J."/>
            <person name="Labutti K."/>
            <person name="Salamov A."/>
            <person name="Andreopoulos B."/>
            <person name="Baker S."/>
            <person name="Barry K."/>
            <person name="Bills G."/>
            <person name="Bluhm B."/>
            <person name="Cannon C."/>
            <person name="Castanera R."/>
            <person name="Culley D."/>
            <person name="Daum C."/>
            <person name="Ezra D."/>
            <person name="Gonzalez J."/>
            <person name="Henrissat B."/>
            <person name="Kuo A."/>
            <person name="Liang C."/>
            <person name="Lipzen A."/>
            <person name="Lutzoni F."/>
            <person name="Magnuson J."/>
            <person name="Mondo S."/>
            <person name="Nolan M."/>
            <person name="Ohm R."/>
            <person name="Pangilinan J."/>
            <person name="Park H.-J."/>
            <person name="Ramirez L."/>
            <person name="Alfaro M."/>
            <person name="Sun H."/>
            <person name="Tritt A."/>
            <person name="Yoshinaga Y."/>
            <person name="Zwiers L.-H."/>
            <person name="Turgeon B."/>
            <person name="Goodwin S."/>
            <person name="Spatafora J."/>
            <person name="Crous P."/>
            <person name="Grigoriev I."/>
        </authorList>
    </citation>
    <scope>NUCLEOTIDE SEQUENCE</scope>
    <source>
        <strain evidence="13">ATCC 16933</strain>
    </source>
</reference>
<gene>
    <name evidence="13" type="ORF">BDY21DRAFT_384116</name>
</gene>
<dbReference type="PANTHER" id="PTHR19229">
    <property type="entry name" value="ATP-BINDING CASSETTE TRANSPORTER SUBFAMILY A ABCA"/>
    <property type="match status" value="1"/>
</dbReference>
<dbReference type="InterPro" id="IPR003593">
    <property type="entry name" value="AAA+_ATPase"/>
</dbReference>
<evidence type="ECO:0000313" key="13">
    <source>
        <dbReference type="EMBL" id="KAF2460525.1"/>
    </source>
</evidence>
<feature type="transmembrane region" description="Helical" evidence="11">
    <location>
        <begin position="1072"/>
        <end position="1097"/>
    </location>
</feature>
<evidence type="ECO:0000256" key="8">
    <source>
        <dbReference type="ARBA" id="ARBA00022989"/>
    </source>
</evidence>
<keyword evidence="6" id="KW-0547">Nucleotide-binding</keyword>
<dbReference type="GO" id="GO:0016020">
    <property type="term" value="C:membrane"/>
    <property type="evidence" value="ECO:0007669"/>
    <property type="project" value="UniProtKB-SubCell"/>
</dbReference>
<feature type="transmembrane region" description="Helical" evidence="11">
    <location>
        <begin position="1139"/>
        <end position="1161"/>
    </location>
</feature>
<evidence type="ECO:0000256" key="5">
    <source>
        <dbReference type="ARBA" id="ARBA00022737"/>
    </source>
</evidence>
<feature type="transmembrane region" description="Helical" evidence="11">
    <location>
        <begin position="1001"/>
        <end position="1019"/>
    </location>
</feature>
<feature type="region of interest" description="Disordered" evidence="10">
    <location>
        <begin position="1612"/>
        <end position="1634"/>
    </location>
</feature>
<feature type="transmembrane region" description="Helical" evidence="11">
    <location>
        <begin position="418"/>
        <end position="438"/>
    </location>
</feature>
<dbReference type="PANTHER" id="PTHR19229:SF36">
    <property type="entry name" value="ATP-BINDING CASSETTE SUB-FAMILY A MEMBER 2"/>
    <property type="match status" value="1"/>
</dbReference>
<feature type="transmembrane region" description="Helical" evidence="11">
    <location>
        <begin position="346"/>
        <end position="365"/>
    </location>
</feature>
<proteinExistence type="inferred from homology"/>
<dbReference type="CDD" id="cd03263">
    <property type="entry name" value="ABC_subfamily_A"/>
    <property type="match status" value="2"/>
</dbReference>
<dbReference type="EMBL" id="MU001673">
    <property type="protein sequence ID" value="KAF2460525.1"/>
    <property type="molecule type" value="Genomic_DNA"/>
</dbReference>
<feature type="transmembrane region" description="Helical" evidence="11">
    <location>
        <begin position="1040"/>
        <end position="1066"/>
    </location>
</feature>
<feature type="domain" description="ABC transporter" evidence="12">
    <location>
        <begin position="463"/>
        <end position="700"/>
    </location>
</feature>
<evidence type="ECO:0000256" key="4">
    <source>
        <dbReference type="ARBA" id="ARBA00022692"/>
    </source>
</evidence>
<keyword evidence="3" id="KW-0813">Transport</keyword>
<dbReference type="SUPFAM" id="SSF52540">
    <property type="entry name" value="P-loop containing nucleoside triphosphate hydrolases"/>
    <property type="match status" value="2"/>
</dbReference>
<accession>A0A6A6P994</accession>
<dbReference type="GO" id="GO:0005319">
    <property type="term" value="F:lipid transporter activity"/>
    <property type="evidence" value="ECO:0007669"/>
    <property type="project" value="TreeGrafter"/>
</dbReference>
<feature type="region of interest" description="Disordered" evidence="10">
    <location>
        <begin position="769"/>
        <end position="818"/>
    </location>
</feature>
<evidence type="ECO:0000256" key="2">
    <source>
        <dbReference type="ARBA" id="ARBA00008869"/>
    </source>
</evidence>
<dbReference type="InterPro" id="IPR013525">
    <property type="entry name" value="ABC2_TM"/>
</dbReference>
<dbReference type="FunFam" id="3.40.50.300:FF:001345">
    <property type="entry name" value="Related to ABC transporter"/>
    <property type="match status" value="1"/>
</dbReference>
<dbReference type="Proteomes" id="UP000799766">
    <property type="component" value="Unassembled WGS sequence"/>
</dbReference>
<feature type="transmembrane region" description="Helical" evidence="11">
    <location>
        <begin position="843"/>
        <end position="863"/>
    </location>
</feature>
<dbReference type="Pfam" id="PF00005">
    <property type="entry name" value="ABC_tran"/>
    <property type="match status" value="2"/>
</dbReference>
<comment type="similarity">
    <text evidence="2">Belongs to the ABC transporter superfamily. ABCA family.</text>
</comment>
<keyword evidence="7" id="KW-0067">ATP-binding</keyword>
<comment type="subcellular location">
    <subcellularLocation>
        <location evidence="1">Membrane</location>
        <topology evidence="1">Multi-pass membrane protein</topology>
    </subcellularLocation>
</comment>
<evidence type="ECO:0000256" key="3">
    <source>
        <dbReference type="ARBA" id="ARBA00022448"/>
    </source>
</evidence>
<name>A0A6A6P994_9PEZI</name>
<evidence type="ECO:0000256" key="10">
    <source>
        <dbReference type="SAM" id="MobiDB-lite"/>
    </source>
</evidence>
<evidence type="ECO:0000259" key="12">
    <source>
        <dbReference type="PROSITE" id="PS50893"/>
    </source>
</evidence>
<feature type="transmembrane region" description="Helical" evidence="11">
    <location>
        <begin position="1104"/>
        <end position="1127"/>
    </location>
</feature>
<dbReference type="GO" id="GO:0016887">
    <property type="term" value="F:ATP hydrolysis activity"/>
    <property type="evidence" value="ECO:0007669"/>
    <property type="project" value="InterPro"/>
</dbReference>
<feature type="domain" description="ABC transporter" evidence="12">
    <location>
        <begin position="1250"/>
        <end position="1487"/>
    </location>
</feature>
<feature type="transmembrane region" description="Helical" evidence="11">
    <location>
        <begin position="232"/>
        <end position="251"/>
    </location>
</feature>
<evidence type="ECO:0000256" key="6">
    <source>
        <dbReference type="ARBA" id="ARBA00022741"/>
    </source>
</evidence>
<dbReference type="InterPro" id="IPR026082">
    <property type="entry name" value="ABCA"/>
</dbReference>
<dbReference type="InterPro" id="IPR017871">
    <property type="entry name" value="ABC_transporter-like_CS"/>
</dbReference>
<dbReference type="InterPro" id="IPR027417">
    <property type="entry name" value="P-loop_NTPase"/>
</dbReference>
<feature type="transmembrane region" description="Helical" evidence="11">
    <location>
        <begin position="293"/>
        <end position="311"/>
    </location>
</feature>
<dbReference type="PROSITE" id="PS00211">
    <property type="entry name" value="ABC_TRANSPORTER_1"/>
    <property type="match status" value="2"/>
</dbReference>
<protein>
    <submittedName>
        <fullName evidence="13">Putative ABC transporter</fullName>
    </submittedName>
</protein>
<dbReference type="Gene3D" id="3.40.50.300">
    <property type="entry name" value="P-loop containing nucleotide triphosphate hydrolases"/>
    <property type="match status" value="2"/>
</dbReference>
<keyword evidence="14" id="KW-1185">Reference proteome</keyword>
<dbReference type="OrthoDB" id="8061355at2759"/>